<comment type="caution">
    <text evidence="6">Lacks conserved residue(s) required for the propagation of feature annotation.</text>
</comment>
<protein>
    <recommendedName>
        <fullName evidence="6">FMN dependent NADH:quinone oxidoreductase</fullName>
        <ecNumber evidence="6">1.6.5.-</ecNumber>
    </recommendedName>
    <alternativeName>
        <fullName evidence="6">Azo-dye reductase</fullName>
    </alternativeName>
    <alternativeName>
        <fullName evidence="6">FMN-dependent NADH-azo compound oxidoreductase</fullName>
    </alternativeName>
    <alternativeName>
        <fullName evidence="6">FMN-dependent NADH-azoreductase</fullName>
        <ecNumber evidence="6">1.7.1.17</ecNumber>
    </alternativeName>
</protein>
<comment type="similarity">
    <text evidence="6">Belongs to the azoreductase type 1 family.</text>
</comment>
<dbReference type="InterPro" id="IPR050104">
    <property type="entry name" value="FMN-dep_NADH:Q_OxRdtase_AzoR1"/>
</dbReference>
<dbReference type="EMBL" id="WWNR01000003">
    <property type="protein sequence ID" value="MZQ88746.1"/>
    <property type="molecule type" value="Genomic_DNA"/>
</dbReference>
<gene>
    <name evidence="6" type="primary">azoR</name>
    <name evidence="8" type="ORF">GS660_06510</name>
</gene>
<evidence type="ECO:0000256" key="3">
    <source>
        <dbReference type="ARBA" id="ARBA00023002"/>
    </source>
</evidence>
<reference evidence="8 9" key="1">
    <citation type="submission" date="2020-01" db="EMBL/GenBank/DDBJ databases">
        <title>Frigidibacter albus SP32T (=CGMCC 1.13995T).</title>
        <authorList>
            <person name="Liao X."/>
        </authorList>
    </citation>
    <scope>NUCLEOTIDE SEQUENCE [LARGE SCALE GENOMIC DNA]</scope>
    <source>
        <strain evidence="8 9">SP32</strain>
    </source>
</reference>
<comment type="caution">
    <text evidence="8">The sequence shown here is derived from an EMBL/GenBank/DDBJ whole genome shotgun (WGS) entry which is preliminary data.</text>
</comment>
<evidence type="ECO:0000256" key="5">
    <source>
        <dbReference type="ARBA" id="ARBA00048542"/>
    </source>
</evidence>
<feature type="domain" description="Flavodoxin-like fold" evidence="7">
    <location>
        <begin position="3"/>
        <end position="191"/>
    </location>
</feature>
<dbReference type="InterPro" id="IPR029039">
    <property type="entry name" value="Flavoprotein-like_sf"/>
</dbReference>
<dbReference type="RefSeq" id="WP_161344634.1">
    <property type="nucleotide sequence ID" value="NZ_BMGW01000003.1"/>
</dbReference>
<dbReference type="AlphaFoldDB" id="A0A6L8VGE4"/>
<organism evidence="8 9">
    <name type="scientific">Frigidibacter albus</name>
    <dbReference type="NCBI Taxonomy" id="1465486"/>
    <lineage>
        <taxon>Bacteria</taxon>
        <taxon>Pseudomonadati</taxon>
        <taxon>Pseudomonadota</taxon>
        <taxon>Alphaproteobacteria</taxon>
        <taxon>Rhodobacterales</taxon>
        <taxon>Paracoccaceae</taxon>
        <taxon>Frigidibacter</taxon>
    </lineage>
</organism>
<evidence type="ECO:0000313" key="8">
    <source>
        <dbReference type="EMBL" id="MZQ88746.1"/>
    </source>
</evidence>
<comment type="cofactor">
    <cofactor evidence="6">
        <name>FMN</name>
        <dbReference type="ChEBI" id="CHEBI:58210"/>
    </cofactor>
    <text evidence="6">Binds 1 FMN per subunit.</text>
</comment>
<dbReference type="Proteomes" id="UP000477083">
    <property type="component" value="Unassembled WGS sequence"/>
</dbReference>
<accession>A0A6L8VGE4</accession>
<evidence type="ECO:0000256" key="2">
    <source>
        <dbReference type="ARBA" id="ARBA00022643"/>
    </source>
</evidence>
<comment type="function">
    <text evidence="6">Also exhibits azoreductase activity. Catalyzes the reductive cleavage of the azo bond in aromatic azo compounds to the corresponding amines.</text>
</comment>
<dbReference type="Pfam" id="PF02525">
    <property type="entry name" value="Flavodoxin_2"/>
    <property type="match status" value="1"/>
</dbReference>
<dbReference type="InterPro" id="IPR003680">
    <property type="entry name" value="Flavodoxin_fold"/>
</dbReference>
<keyword evidence="3 6" id="KW-0560">Oxidoreductase</keyword>
<name>A0A6L8VGE4_9RHOB</name>
<comment type="catalytic activity">
    <reaction evidence="5">
        <text>N,N-dimethyl-1,4-phenylenediamine + anthranilate + 2 NAD(+) = 2-(4-dimethylaminophenyl)diazenylbenzoate + 2 NADH + 2 H(+)</text>
        <dbReference type="Rhea" id="RHEA:55872"/>
        <dbReference type="ChEBI" id="CHEBI:15378"/>
        <dbReference type="ChEBI" id="CHEBI:15783"/>
        <dbReference type="ChEBI" id="CHEBI:16567"/>
        <dbReference type="ChEBI" id="CHEBI:57540"/>
        <dbReference type="ChEBI" id="CHEBI:57945"/>
        <dbReference type="ChEBI" id="CHEBI:71579"/>
        <dbReference type="EC" id="1.7.1.17"/>
    </reaction>
    <physiologicalReaction direction="right-to-left" evidence="5">
        <dbReference type="Rhea" id="RHEA:55874"/>
    </physiologicalReaction>
</comment>
<dbReference type="SUPFAM" id="SSF52218">
    <property type="entry name" value="Flavoproteins"/>
    <property type="match status" value="1"/>
</dbReference>
<keyword evidence="9" id="KW-1185">Reference proteome</keyword>
<comment type="function">
    <text evidence="6">Quinone reductase that provides resistance to thiol-specific stress caused by electrophilic quinones.</text>
</comment>
<feature type="binding site" evidence="6">
    <location>
        <position position="10"/>
    </location>
    <ligand>
        <name>FMN</name>
        <dbReference type="ChEBI" id="CHEBI:58210"/>
    </ligand>
</feature>
<proteinExistence type="inferred from homology"/>
<dbReference type="EC" id="1.6.5.-" evidence="6"/>
<dbReference type="EC" id="1.7.1.17" evidence="6"/>
<evidence type="ECO:0000259" key="7">
    <source>
        <dbReference type="Pfam" id="PF02525"/>
    </source>
</evidence>
<keyword evidence="2 6" id="KW-0288">FMN</keyword>
<dbReference type="GO" id="GO:0009055">
    <property type="term" value="F:electron transfer activity"/>
    <property type="evidence" value="ECO:0007669"/>
    <property type="project" value="UniProtKB-UniRule"/>
</dbReference>
<evidence type="ECO:0000313" key="9">
    <source>
        <dbReference type="Proteomes" id="UP000477083"/>
    </source>
</evidence>
<evidence type="ECO:0000256" key="1">
    <source>
        <dbReference type="ARBA" id="ARBA00022630"/>
    </source>
</evidence>
<feature type="binding site" evidence="6">
    <location>
        <begin position="16"/>
        <end position="18"/>
    </location>
    <ligand>
        <name>FMN</name>
        <dbReference type="ChEBI" id="CHEBI:58210"/>
    </ligand>
</feature>
<dbReference type="PANTHER" id="PTHR43741">
    <property type="entry name" value="FMN-DEPENDENT NADH-AZOREDUCTASE 1"/>
    <property type="match status" value="1"/>
</dbReference>
<dbReference type="GO" id="GO:0016655">
    <property type="term" value="F:oxidoreductase activity, acting on NAD(P)H, quinone or similar compound as acceptor"/>
    <property type="evidence" value="ECO:0007669"/>
    <property type="project" value="InterPro"/>
</dbReference>
<comment type="catalytic activity">
    <reaction evidence="6">
        <text>2 a quinone + NADH + H(+) = 2 a 1,4-benzosemiquinone + NAD(+)</text>
        <dbReference type="Rhea" id="RHEA:65952"/>
        <dbReference type="ChEBI" id="CHEBI:15378"/>
        <dbReference type="ChEBI" id="CHEBI:57540"/>
        <dbReference type="ChEBI" id="CHEBI:57945"/>
        <dbReference type="ChEBI" id="CHEBI:132124"/>
        <dbReference type="ChEBI" id="CHEBI:134225"/>
    </reaction>
</comment>
<evidence type="ECO:0000256" key="4">
    <source>
        <dbReference type="ARBA" id="ARBA00023027"/>
    </source>
</evidence>
<sequence>MTNILRLDASIKPAGSISRRLTDRILARLTEAQPAATVTSRDLASGLPAIDAAWIGAVFTPVEARSPEQAAIAAVSDTLIAEIKAADIVVIGLPIYNFGTPASLKTWFDHIARKGETFTYTEAGPQGLLTGKRAIVALSSDGTRLGSEVDFASGYVRHMLGFLGITDVDFVAADAMVFGPEEALAKAEGEVDALAA</sequence>
<dbReference type="GO" id="GO:0016652">
    <property type="term" value="F:oxidoreductase activity, acting on NAD(P)H as acceptor"/>
    <property type="evidence" value="ECO:0007669"/>
    <property type="project" value="UniProtKB-UniRule"/>
</dbReference>
<dbReference type="HAMAP" id="MF_01216">
    <property type="entry name" value="Azoreductase_type1"/>
    <property type="match status" value="1"/>
</dbReference>
<keyword evidence="1 6" id="KW-0285">Flavoprotein</keyword>
<dbReference type="InterPro" id="IPR023048">
    <property type="entry name" value="NADH:quinone_OxRdtase_FMN_depd"/>
</dbReference>
<comment type="subunit">
    <text evidence="6">Homodimer.</text>
</comment>
<dbReference type="PANTHER" id="PTHR43741:SF2">
    <property type="entry name" value="FMN-DEPENDENT NADH:QUINONE OXIDOREDUCTASE"/>
    <property type="match status" value="1"/>
</dbReference>
<dbReference type="OrthoDB" id="9787136at2"/>
<evidence type="ECO:0000256" key="6">
    <source>
        <dbReference type="HAMAP-Rule" id="MF_01216"/>
    </source>
</evidence>
<dbReference type="GO" id="GO:0010181">
    <property type="term" value="F:FMN binding"/>
    <property type="evidence" value="ECO:0007669"/>
    <property type="project" value="UniProtKB-UniRule"/>
</dbReference>
<keyword evidence="4 6" id="KW-0520">NAD</keyword>
<dbReference type="Gene3D" id="3.40.50.360">
    <property type="match status" value="1"/>
</dbReference>